<organism evidence="1">
    <name type="scientific">candidate division CPR1 bacterium ADurb.Bin160</name>
    <dbReference type="NCBI Taxonomy" id="1852826"/>
    <lineage>
        <taxon>Bacteria</taxon>
        <taxon>candidate division CPR1</taxon>
    </lineage>
</organism>
<dbReference type="EMBL" id="MWDB01000004">
    <property type="protein sequence ID" value="OQB42236.1"/>
    <property type="molecule type" value="Genomic_DNA"/>
</dbReference>
<name>A0A1V5ZQB3_9BACT</name>
<gene>
    <name evidence="1" type="ORF">BWY04_00300</name>
</gene>
<dbReference type="Proteomes" id="UP000485621">
    <property type="component" value="Unassembled WGS sequence"/>
</dbReference>
<accession>A0A1V5ZQB3</accession>
<protein>
    <submittedName>
        <fullName evidence="1">Uncharacterized protein</fullName>
    </submittedName>
</protein>
<sequence>MEDIRQIFSHFKDLEAQIDILSPKEEEQLDEIIATLSDIDIDKIKSSKEIIEIIDTISGLLNDFKSKIIF</sequence>
<comment type="caution">
    <text evidence="1">The sequence shown here is derived from an EMBL/GenBank/DDBJ whole genome shotgun (WGS) entry which is preliminary data.</text>
</comment>
<dbReference type="AlphaFoldDB" id="A0A1V5ZQB3"/>
<reference evidence="1" key="1">
    <citation type="submission" date="2017-02" db="EMBL/GenBank/DDBJ databases">
        <title>Delving into the versatile metabolic prowess of the omnipresent phylum Bacteroidetes.</title>
        <authorList>
            <person name="Nobu M.K."/>
            <person name="Mei R."/>
            <person name="Narihiro T."/>
            <person name="Kuroda K."/>
            <person name="Liu W.-T."/>
        </authorList>
    </citation>
    <scope>NUCLEOTIDE SEQUENCE</scope>
    <source>
        <strain evidence="1">ADurb.Bin160</strain>
    </source>
</reference>
<proteinExistence type="predicted"/>
<evidence type="ECO:0000313" key="1">
    <source>
        <dbReference type="EMBL" id="OQB42236.1"/>
    </source>
</evidence>